<keyword evidence="9" id="KW-1185">Reference proteome</keyword>
<sequence length="271" mass="29298">MTATDTRPTDTDLKTEARQGGATQGAAGSSTLDPIEVDKFSRLASEWWNPSGKMGILHKFNPVRLAHIREQACATFGRSREAVDALSGLSVLDIGCGGGLLCEPLARMGAEVTGIDPARTNVETARLHAKTSGLSIDYRCTTAEELAAAGESFDVVLAMEVVEHVADVPLFVGACSRLVKPGGLLVMATINRTMKSYALAIVGAEYILRWLPRGTHEWDKFVTPEELAVAMADNGLTVVDRKGVRYDVLRDRWVETPDLQVNYMVTAHRAG</sequence>
<dbReference type="EMBL" id="PZZL01000009">
    <property type="protein sequence ID" value="PTM51799.1"/>
    <property type="molecule type" value="Genomic_DNA"/>
</dbReference>
<dbReference type="PANTHER" id="PTHR43464">
    <property type="entry name" value="METHYLTRANSFERASE"/>
    <property type="match status" value="1"/>
</dbReference>
<feature type="domain" description="Methyltransferase type 11" evidence="7">
    <location>
        <begin position="92"/>
        <end position="187"/>
    </location>
</feature>
<evidence type="ECO:0000256" key="2">
    <source>
        <dbReference type="ARBA" id="ARBA00022679"/>
    </source>
</evidence>
<gene>
    <name evidence="5" type="primary">ubiG</name>
    <name evidence="8" type="ORF">C8P69_10986</name>
</gene>
<comment type="function">
    <text evidence="5">O-methyltransferase that catalyzes the 2 O-methylation steps in the ubiquinone biosynthetic pathway.</text>
</comment>
<evidence type="ECO:0000313" key="8">
    <source>
        <dbReference type="EMBL" id="PTM51799.1"/>
    </source>
</evidence>
<dbReference type="InterPro" id="IPR013216">
    <property type="entry name" value="Methyltransf_11"/>
</dbReference>
<dbReference type="RefSeq" id="WP_108178900.1">
    <property type="nucleotide sequence ID" value="NZ_PZZL01000009.1"/>
</dbReference>
<dbReference type="SUPFAM" id="SSF53335">
    <property type="entry name" value="S-adenosyl-L-methionine-dependent methyltransferases"/>
    <property type="match status" value="1"/>
</dbReference>
<keyword evidence="1 5" id="KW-0489">Methyltransferase</keyword>
<dbReference type="InterPro" id="IPR010233">
    <property type="entry name" value="UbiG_MeTrfase"/>
</dbReference>
<reference evidence="8 9" key="1">
    <citation type="submission" date="2018-04" db="EMBL/GenBank/DDBJ databases">
        <title>Genomic Encyclopedia of Archaeal and Bacterial Type Strains, Phase II (KMG-II): from individual species to whole genera.</title>
        <authorList>
            <person name="Goeker M."/>
        </authorList>
    </citation>
    <scope>NUCLEOTIDE SEQUENCE [LARGE SCALE GENOMIC DNA]</scope>
    <source>
        <strain evidence="8 9">DSM 25521</strain>
    </source>
</reference>
<keyword evidence="8" id="KW-0830">Ubiquinone</keyword>
<feature type="compositionally biased region" description="Low complexity" evidence="6">
    <location>
        <begin position="18"/>
        <end position="31"/>
    </location>
</feature>
<comment type="caution">
    <text evidence="8">The sequence shown here is derived from an EMBL/GenBank/DDBJ whole genome shotgun (WGS) entry which is preliminary data.</text>
</comment>
<feature type="binding site" evidence="5">
    <location>
        <position position="95"/>
    </location>
    <ligand>
        <name>S-adenosyl-L-methionine</name>
        <dbReference type="ChEBI" id="CHEBI:59789"/>
    </ligand>
</feature>
<feature type="region of interest" description="Disordered" evidence="6">
    <location>
        <begin position="1"/>
        <end position="31"/>
    </location>
</feature>
<comment type="catalytic activity">
    <reaction evidence="5">
        <text>a 3-(all-trans-polyprenyl)benzene-1,2-diol + S-adenosyl-L-methionine = a 2-methoxy-6-(all-trans-polyprenyl)phenol + S-adenosyl-L-homocysteine + H(+)</text>
        <dbReference type="Rhea" id="RHEA:31411"/>
        <dbReference type="Rhea" id="RHEA-COMP:9550"/>
        <dbReference type="Rhea" id="RHEA-COMP:9551"/>
        <dbReference type="ChEBI" id="CHEBI:15378"/>
        <dbReference type="ChEBI" id="CHEBI:57856"/>
        <dbReference type="ChEBI" id="CHEBI:59789"/>
        <dbReference type="ChEBI" id="CHEBI:62729"/>
        <dbReference type="ChEBI" id="CHEBI:62731"/>
        <dbReference type="EC" id="2.1.1.222"/>
    </reaction>
</comment>
<dbReference type="CDD" id="cd02440">
    <property type="entry name" value="AdoMet_MTases"/>
    <property type="match status" value="1"/>
</dbReference>
<evidence type="ECO:0000256" key="6">
    <source>
        <dbReference type="SAM" id="MobiDB-lite"/>
    </source>
</evidence>
<evidence type="ECO:0000256" key="1">
    <source>
        <dbReference type="ARBA" id="ARBA00022603"/>
    </source>
</evidence>
<dbReference type="HAMAP" id="MF_00472">
    <property type="entry name" value="UbiG"/>
    <property type="match status" value="1"/>
</dbReference>
<keyword evidence="4 5" id="KW-0949">S-adenosyl-L-methionine</keyword>
<dbReference type="Proteomes" id="UP000241808">
    <property type="component" value="Unassembled WGS sequence"/>
</dbReference>
<evidence type="ECO:0000313" key="9">
    <source>
        <dbReference type="Proteomes" id="UP000241808"/>
    </source>
</evidence>
<evidence type="ECO:0000256" key="4">
    <source>
        <dbReference type="ARBA" id="ARBA00022691"/>
    </source>
</evidence>
<evidence type="ECO:0000259" key="7">
    <source>
        <dbReference type="Pfam" id="PF08241"/>
    </source>
</evidence>
<dbReference type="GO" id="GO:0061542">
    <property type="term" value="F:3-demethylubiquinol 3-O-methyltransferase activity"/>
    <property type="evidence" value="ECO:0007669"/>
    <property type="project" value="UniProtKB-UniRule"/>
</dbReference>
<evidence type="ECO:0000256" key="5">
    <source>
        <dbReference type="HAMAP-Rule" id="MF_00472"/>
    </source>
</evidence>
<protein>
    <recommendedName>
        <fullName evidence="5">Ubiquinone biosynthesis O-methyltransferase</fullName>
    </recommendedName>
    <alternativeName>
        <fullName evidence="5">2-polyprenyl-6-hydroxyphenol methylase</fullName>
        <ecNumber evidence="5">2.1.1.222</ecNumber>
    </alternativeName>
    <alternativeName>
        <fullName evidence="5">3-demethylubiquinone 3-O-methyltransferase</fullName>
        <ecNumber evidence="5">2.1.1.64</ecNumber>
    </alternativeName>
</protein>
<dbReference type="AlphaFoldDB" id="A0A2T4YYL1"/>
<evidence type="ECO:0000256" key="3">
    <source>
        <dbReference type="ARBA" id="ARBA00022688"/>
    </source>
</evidence>
<dbReference type="NCBIfam" id="TIGR01983">
    <property type="entry name" value="UbiG"/>
    <property type="match status" value="1"/>
</dbReference>
<dbReference type="GO" id="GO:0032259">
    <property type="term" value="P:methylation"/>
    <property type="evidence" value="ECO:0007669"/>
    <property type="project" value="UniProtKB-KW"/>
</dbReference>
<feature type="binding site" evidence="5">
    <location>
        <position position="116"/>
    </location>
    <ligand>
        <name>S-adenosyl-L-methionine</name>
        <dbReference type="ChEBI" id="CHEBI:59789"/>
    </ligand>
</feature>
<dbReference type="Pfam" id="PF08241">
    <property type="entry name" value="Methyltransf_11"/>
    <property type="match status" value="1"/>
</dbReference>
<accession>A0A2T4YYL1</accession>
<comment type="pathway">
    <text evidence="5">Cofactor biosynthesis; ubiquinone biosynthesis.</text>
</comment>
<feature type="compositionally biased region" description="Basic and acidic residues" evidence="6">
    <location>
        <begin position="7"/>
        <end position="17"/>
    </location>
</feature>
<dbReference type="UniPathway" id="UPA00232"/>
<comment type="similarity">
    <text evidence="5">Belongs to the methyltransferase superfamily. UbiG/COQ3 family.</text>
</comment>
<dbReference type="EC" id="2.1.1.222" evidence="5"/>
<dbReference type="Gene3D" id="3.40.50.150">
    <property type="entry name" value="Vaccinia Virus protein VP39"/>
    <property type="match status" value="1"/>
</dbReference>
<keyword evidence="2 5" id="KW-0808">Transferase</keyword>
<dbReference type="OrthoDB" id="9801538at2"/>
<dbReference type="PANTHER" id="PTHR43464:SF19">
    <property type="entry name" value="UBIQUINONE BIOSYNTHESIS O-METHYLTRANSFERASE, MITOCHONDRIAL"/>
    <property type="match status" value="1"/>
</dbReference>
<dbReference type="GO" id="GO:0102208">
    <property type="term" value="F:2-polyprenyl-6-hydroxyphenol methylase activity"/>
    <property type="evidence" value="ECO:0007669"/>
    <property type="project" value="UniProtKB-EC"/>
</dbReference>
<dbReference type="InterPro" id="IPR029063">
    <property type="entry name" value="SAM-dependent_MTases_sf"/>
</dbReference>
<keyword evidence="3 5" id="KW-0831">Ubiquinone biosynthesis</keyword>
<comment type="catalytic activity">
    <reaction evidence="5">
        <text>a 3-demethylubiquinol + S-adenosyl-L-methionine = a ubiquinol + S-adenosyl-L-homocysteine + H(+)</text>
        <dbReference type="Rhea" id="RHEA:44380"/>
        <dbReference type="Rhea" id="RHEA-COMP:9566"/>
        <dbReference type="Rhea" id="RHEA-COMP:10914"/>
        <dbReference type="ChEBI" id="CHEBI:15378"/>
        <dbReference type="ChEBI" id="CHEBI:17976"/>
        <dbReference type="ChEBI" id="CHEBI:57856"/>
        <dbReference type="ChEBI" id="CHEBI:59789"/>
        <dbReference type="ChEBI" id="CHEBI:84422"/>
        <dbReference type="EC" id="2.1.1.64"/>
    </reaction>
</comment>
<dbReference type="GO" id="GO:0010420">
    <property type="term" value="F:polyprenyldihydroxybenzoate methyltransferase activity"/>
    <property type="evidence" value="ECO:0007669"/>
    <property type="project" value="InterPro"/>
</dbReference>
<feature type="binding site" evidence="5">
    <location>
        <position position="159"/>
    </location>
    <ligand>
        <name>S-adenosyl-L-methionine</name>
        <dbReference type="ChEBI" id="CHEBI:59789"/>
    </ligand>
</feature>
<proteinExistence type="inferred from homology"/>
<name>A0A2T4YYL1_9HYPH</name>
<dbReference type="EC" id="2.1.1.64" evidence="5"/>
<feature type="binding site" evidence="5">
    <location>
        <position position="64"/>
    </location>
    <ligand>
        <name>S-adenosyl-L-methionine</name>
        <dbReference type="ChEBI" id="CHEBI:59789"/>
    </ligand>
</feature>
<organism evidence="8 9">
    <name type="scientific">Phreatobacter oligotrophus</name>
    <dbReference type="NCBI Taxonomy" id="1122261"/>
    <lineage>
        <taxon>Bacteria</taxon>
        <taxon>Pseudomonadati</taxon>
        <taxon>Pseudomonadota</taxon>
        <taxon>Alphaproteobacteria</taxon>
        <taxon>Hyphomicrobiales</taxon>
        <taxon>Phreatobacteraceae</taxon>
        <taxon>Phreatobacter</taxon>
    </lineage>
</organism>